<evidence type="ECO:0000313" key="2">
    <source>
        <dbReference type="EMBL" id="TFB01725.1"/>
    </source>
</evidence>
<reference evidence="2 3" key="1">
    <citation type="submission" date="2018-01" db="EMBL/GenBank/DDBJ databases">
        <title>Genome characterization of the sugarcane-associated fungus Trichoderma ghanense CCMA-1212 and their application in lignocelulose bioconversion.</title>
        <authorList>
            <person name="Steindorff A.S."/>
            <person name="Mendes T.D."/>
            <person name="Vilela E.S.D."/>
            <person name="Rodrigues D.S."/>
            <person name="Formighieri E.F."/>
            <person name="Melo I.S."/>
            <person name="Favaro L.C.L."/>
        </authorList>
    </citation>
    <scope>NUCLEOTIDE SEQUENCE [LARGE SCALE GENOMIC DNA]</scope>
    <source>
        <strain evidence="2 3">CCMA-1212</strain>
    </source>
</reference>
<feature type="region of interest" description="Disordered" evidence="1">
    <location>
        <begin position="54"/>
        <end position="103"/>
    </location>
</feature>
<sequence length="210" mass="23253">MLSWTKASSRVETRIGDDLTWRNWGRYQGEAPWVHLRTDFFTPGPALTAYQADQRGGTWAAQPQRLSSRHRQSVGSPGPAMRKTASKDEPKTAGDTQASPLEASDLVPAALTDDLDMLWDSFQPQYNPFELSFFNPEFPMSLSTLDVAPLLSVPSTESTTPNSDISSRTEDSIWQDDLPCASALMNPRPLQGPKIPRVWRVGACGMRRGS</sequence>
<dbReference type="RefSeq" id="XP_073557926.1">
    <property type="nucleotide sequence ID" value="XM_073703691.1"/>
</dbReference>
<proteinExistence type="predicted"/>
<accession>A0ABY2H2L7</accession>
<comment type="caution">
    <text evidence="2">The sequence shown here is derived from an EMBL/GenBank/DDBJ whole genome shotgun (WGS) entry which is preliminary data.</text>
</comment>
<dbReference type="GeneID" id="300578141"/>
<dbReference type="EMBL" id="PPTA01000008">
    <property type="protein sequence ID" value="TFB01725.1"/>
    <property type="molecule type" value="Genomic_DNA"/>
</dbReference>
<evidence type="ECO:0000313" key="3">
    <source>
        <dbReference type="Proteomes" id="UP001642720"/>
    </source>
</evidence>
<keyword evidence="3" id="KW-1185">Reference proteome</keyword>
<dbReference type="Proteomes" id="UP001642720">
    <property type="component" value="Unassembled WGS sequence"/>
</dbReference>
<organism evidence="2 3">
    <name type="scientific">Trichoderma ghanense</name>
    <dbReference type="NCBI Taxonomy" id="65468"/>
    <lineage>
        <taxon>Eukaryota</taxon>
        <taxon>Fungi</taxon>
        <taxon>Dikarya</taxon>
        <taxon>Ascomycota</taxon>
        <taxon>Pezizomycotina</taxon>
        <taxon>Sordariomycetes</taxon>
        <taxon>Hypocreomycetidae</taxon>
        <taxon>Hypocreales</taxon>
        <taxon>Hypocreaceae</taxon>
        <taxon>Trichoderma</taxon>
    </lineage>
</organism>
<evidence type="ECO:0000256" key="1">
    <source>
        <dbReference type="SAM" id="MobiDB-lite"/>
    </source>
</evidence>
<protein>
    <submittedName>
        <fullName evidence="2">Uncharacterized protein</fullName>
    </submittedName>
</protein>
<gene>
    <name evidence="2" type="ORF">CCMA1212_006470</name>
</gene>
<name>A0ABY2H2L7_9HYPO</name>